<protein>
    <submittedName>
        <fullName evidence="1">Uncharacterized protein</fullName>
    </submittedName>
</protein>
<feature type="non-terminal residue" evidence="1">
    <location>
        <position position="171"/>
    </location>
</feature>
<comment type="caution">
    <text evidence="1">The sequence shown here is derived from an EMBL/GenBank/DDBJ whole genome shotgun (WGS) entry which is preliminary data.</text>
</comment>
<dbReference type="EMBL" id="JBHSBL010000016">
    <property type="protein sequence ID" value="MFC4066704.1"/>
    <property type="molecule type" value="Genomic_DNA"/>
</dbReference>
<dbReference type="Proteomes" id="UP001595867">
    <property type="component" value="Unassembled WGS sequence"/>
</dbReference>
<accession>A0ABV8IR75</accession>
<keyword evidence="2" id="KW-1185">Reference proteome</keyword>
<name>A0ABV8IR75_9ACTN</name>
<sequence>MDGLVDGMPEWLYPQVADWLYMVLQNADGPRRALRAGHGLSDYTRQVMLRVRTATQPWLLQPEDPAFLDAVDATIHSIDWNTPARLWVDNHGNPLTLEDMLAAANSAWRATWQGLERRQDPTTTALVADAWDHADPEAADHLAAAWSAAYGRQPDPDKAYDEAVLAVEALA</sequence>
<proteinExistence type="predicted"/>
<gene>
    <name evidence="1" type="ORF">ACFO0C_17340</name>
</gene>
<evidence type="ECO:0000313" key="2">
    <source>
        <dbReference type="Proteomes" id="UP001595867"/>
    </source>
</evidence>
<evidence type="ECO:0000313" key="1">
    <source>
        <dbReference type="EMBL" id="MFC4066704.1"/>
    </source>
</evidence>
<organism evidence="1 2">
    <name type="scientific">Actinoplanes subglobosus</name>
    <dbReference type="NCBI Taxonomy" id="1547892"/>
    <lineage>
        <taxon>Bacteria</taxon>
        <taxon>Bacillati</taxon>
        <taxon>Actinomycetota</taxon>
        <taxon>Actinomycetes</taxon>
        <taxon>Micromonosporales</taxon>
        <taxon>Micromonosporaceae</taxon>
        <taxon>Actinoplanes</taxon>
    </lineage>
</organism>
<reference evidence="2" key="1">
    <citation type="journal article" date="2019" name="Int. J. Syst. Evol. Microbiol.">
        <title>The Global Catalogue of Microorganisms (GCM) 10K type strain sequencing project: providing services to taxonomists for standard genome sequencing and annotation.</title>
        <authorList>
            <consortium name="The Broad Institute Genomics Platform"/>
            <consortium name="The Broad Institute Genome Sequencing Center for Infectious Disease"/>
            <person name="Wu L."/>
            <person name="Ma J."/>
        </authorList>
    </citation>
    <scope>NUCLEOTIDE SEQUENCE [LARGE SCALE GENOMIC DNA]</scope>
    <source>
        <strain evidence="2">TBRC 5832</strain>
    </source>
</reference>